<proteinExistence type="predicted"/>
<evidence type="ECO:0000256" key="1">
    <source>
        <dbReference type="SAM" id="Phobius"/>
    </source>
</evidence>
<dbReference type="GO" id="GO:0009103">
    <property type="term" value="P:lipopolysaccharide biosynthetic process"/>
    <property type="evidence" value="ECO:0007669"/>
    <property type="project" value="TreeGrafter"/>
</dbReference>
<organism evidence="3">
    <name type="scientific">Microvirga ossetica</name>
    <dbReference type="NCBI Taxonomy" id="1882682"/>
    <lineage>
        <taxon>Bacteria</taxon>
        <taxon>Pseudomonadati</taxon>
        <taxon>Pseudomonadota</taxon>
        <taxon>Alphaproteobacteria</taxon>
        <taxon>Hyphomicrobiales</taxon>
        <taxon>Methylobacteriaceae</taxon>
        <taxon>Microvirga</taxon>
    </lineage>
</organism>
<accession>A0A1B2ELC9</accession>
<dbReference type="PANTHER" id="PTHR23028:SF53">
    <property type="entry name" value="ACYL_TRANSF_3 DOMAIN-CONTAINING PROTEIN"/>
    <property type="match status" value="1"/>
</dbReference>
<dbReference type="GO" id="GO:0016020">
    <property type="term" value="C:membrane"/>
    <property type="evidence" value="ECO:0007669"/>
    <property type="project" value="TreeGrafter"/>
</dbReference>
<gene>
    <name evidence="3" type="ORF">BB934_23235</name>
</gene>
<name>A0A1B2ELC9_9HYPH</name>
<feature type="transmembrane region" description="Helical" evidence="1">
    <location>
        <begin position="59"/>
        <end position="87"/>
    </location>
</feature>
<dbReference type="InterPro" id="IPR002656">
    <property type="entry name" value="Acyl_transf_3_dom"/>
</dbReference>
<dbReference type="KEGG" id="moc:BB934_23235"/>
<dbReference type="RefSeq" id="WP_099511854.1">
    <property type="nucleotide sequence ID" value="NZ_CP016616.1"/>
</dbReference>
<feature type="transmembrane region" description="Helical" evidence="1">
    <location>
        <begin position="312"/>
        <end position="334"/>
    </location>
</feature>
<evidence type="ECO:0000313" key="3">
    <source>
        <dbReference type="EMBL" id="ANY80784.1"/>
    </source>
</evidence>
<dbReference type="InterPro" id="IPR050879">
    <property type="entry name" value="Acyltransferase_3"/>
</dbReference>
<dbReference type="GO" id="GO:0016747">
    <property type="term" value="F:acyltransferase activity, transferring groups other than amino-acyl groups"/>
    <property type="evidence" value="ECO:0007669"/>
    <property type="project" value="InterPro"/>
</dbReference>
<dbReference type="Pfam" id="PF01757">
    <property type="entry name" value="Acyl_transf_3"/>
    <property type="match status" value="1"/>
</dbReference>
<dbReference type="AlphaFoldDB" id="A0A1B2ELC9"/>
<protein>
    <recommendedName>
        <fullName evidence="2">Acyltransferase 3 domain-containing protein</fullName>
    </recommendedName>
</protein>
<reference evidence="3" key="1">
    <citation type="submission" date="2016-07" db="EMBL/GenBank/DDBJ databases">
        <title>Microvirga ossetica sp. nov. a new species of rhizobia isolated from root nodules of the legume species Vicia alpestris Steven originated from North Ossetia region in the Caucasus.</title>
        <authorList>
            <person name="Safronova V.I."/>
            <person name="Kuznetsova I.G."/>
            <person name="Sazanova A.L."/>
            <person name="Belimov A."/>
            <person name="Andronov E."/>
            <person name="Osledkin Y.S."/>
            <person name="Onishchuk O.P."/>
            <person name="Kurchak O.N."/>
            <person name="Shaposhnikov A.I."/>
            <person name="Willems A."/>
            <person name="Tikhonovich I.A."/>
        </authorList>
    </citation>
    <scope>NUCLEOTIDE SEQUENCE [LARGE SCALE GENOMIC DNA]</scope>
    <source>
        <strain evidence="3">V5/3M</strain>
    </source>
</reference>
<dbReference type="PANTHER" id="PTHR23028">
    <property type="entry name" value="ACETYLTRANSFERASE"/>
    <property type="match status" value="1"/>
</dbReference>
<keyword evidence="1" id="KW-0472">Membrane</keyword>
<dbReference type="EMBL" id="CP016616">
    <property type="protein sequence ID" value="ANY80784.1"/>
    <property type="molecule type" value="Genomic_DNA"/>
</dbReference>
<feature type="transmembrane region" description="Helical" evidence="1">
    <location>
        <begin position="346"/>
        <end position="366"/>
    </location>
</feature>
<keyword evidence="1" id="KW-0812">Transmembrane</keyword>
<evidence type="ECO:0000259" key="2">
    <source>
        <dbReference type="Pfam" id="PF01757"/>
    </source>
</evidence>
<feature type="domain" description="Acyltransferase 3" evidence="2">
    <location>
        <begin position="21"/>
        <end position="364"/>
    </location>
</feature>
<feature type="transmembrane region" description="Helical" evidence="1">
    <location>
        <begin position="99"/>
        <end position="122"/>
    </location>
</feature>
<dbReference type="OrthoDB" id="9796461at2"/>
<feature type="transmembrane region" description="Helical" evidence="1">
    <location>
        <begin position="180"/>
        <end position="198"/>
    </location>
</feature>
<keyword evidence="1" id="KW-1133">Transmembrane helix</keyword>
<feature type="transmembrane region" description="Helical" evidence="1">
    <location>
        <begin position="250"/>
        <end position="267"/>
    </location>
</feature>
<sequence>MNEASQPDVSPAPPRSGAHWPFLDLLRLGAALLVLFGHSRGLVFVSFQDIAQAGLGTKAFYFLTGIHREGVAIFFAVSGFLVGGGVWRSLRRSGFDAKVYFASRFARIYVVLLPALVLTLLLDRIGRSYLIDTRFFGERPLMPIGLTSDWTWGQLACNVAAVQGIFCRPLGANPPLWSLGYEWVFYLLAPVLFGICLAKFPKVLKLCAVALLVLGVSSLARGLLSWMPWFIIWLAGALAAQIVRERELPLATGLAGLAAIGAGFVISRLQILPPYGTDLMVGLGTALAIANRPLLSWCPLSGPVRIGADFSYSLYLIHVPVTVFLGGLLEWYGWPSVLVRPSASSYATYASLVIAALVAAFVFSLFTERRTESFRDFLLRRRATASVLPTRV</sequence>